<name>A0ABW9ET70_9GAMM</name>
<comment type="subcellular location">
    <subcellularLocation>
        <location evidence="1">Fimbrium</location>
    </subcellularLocation>
</comment>
<sequence>MIYLNSKLYKLIKSRRFIWIFSIVVIFYLFVTKTAYADTKCDLISNNSGKAFDLNTVRYPKGDYIEFLLEYNSVEFRCDSADVYFKVTTSSSSSQVIDRQLITSIPGVKVVLKEDQLFPTCKVDSRSDTDIIFRCINSLAYLPISGMLAIQLIKEGNISVNKEIDEEFKVTIDYYSYGEYPKSIIGHNITNVKGKIQTYDCSLNINNINFDLGEQQLRNSTNTGPVGNGRTQKIALTCDPTTKYSLQVDGDAEPGHQGVLKLSPGSSATGVGVQLLVGKNQDPVEFGKNKQMGIAASSGTNIQEEIDITARYYQTENKATPGTANATATFTMTYQ</sequence>
<accession>A0ABW9ET70</accession>
<evidence type="ECO:0000313" key="8">
    <source>
        <dbReference type="Proteomes" id="UP001629523"/>
    </source>
</evidence>
<feature type="domain" description="Fimbrial-type adhesion" evidence="6">
    <location>
        <begin position="192"/>
        <end position="335"/>
    </location>
</feature>
<keyword evidence="5" id="KW-0472">Membrane</keyword>
<keyword evidence="5" id="KW-1133">Transmembrane helix</keyword>
<evidence type="ECO:0000256" key="2">
    <source>
        <dbReference type="ARBA" id="ARBA00006671"/>
    </source>
</evidence>
<evidence type="ECO:0000256" key="3">
    <source>
        <dbReference type="ARBA" id="ARBA00022729"/>
    </source>
</evidence>
<organism evidence="7 8">
    <name type="scientific">Yersinia proxima</name>
    <dbReference type="NCBI Taxonomy" id="2890316"/>
    <lineage>
        <taxon>Bacteria</taxon>
        <taxon>Pseudomonadati</taxon>
        <taxon>Pseudomonadota</taxon>
        <taxon>Gammaproteobacteria</taxon>
        <taxon>Enterobacterales</taxon>
        <taxon>Yersiniaceae</taxon>
        <taxon>Yersinia</taxon>
    </lineage>
</organism>
<keyword evidence="3" id="KW-0732">Signal</keyword>
<evidence type="ECO:0000256" key="1">
    <source>
        <dbReference type="ARBA" id="ARBA00004561"/>
    </source>
</evidence>
<feature type="transmembrane region" description="Helical" evidence="5">
    <location>
        <begin position="17"/>
        <end position="36"/>
    </location>
</feature>
<dbReference type="Proteomes" id="UP001629523">
    <property type="component" value="Unassembled WGS sequence"/>
</dbReference>
<dbReference type="SUPFAM" id="SSF49401">
    <property type="entry name" value="Bacterial adhesins"/>
    <property type="match status" value="1"/>
</dbReference>
<reference evidence="7 8" key="1">
    <citation type="journal article" date="2024" name="Infect. Genet. Evol.">
        <title>Characteristics and comparative genome analysis of Yersinia enterocolitica and related species associated with human infections in Switzerland 2019-2023.</title>
        <authorList>
            <person name="Stevens M.J.A."/>
            <person name="Horlbog J.A."/>
            <person name="Diethelm A."/>
            <person name="Stephan R."/>
            <person name="Nuesch-Inderbinen M."/>
        </authorList>
    </citation>
    <scope>NUCLEOTIDE SEQUENCE [LARGE SCALE GENOMIC DNA]</scope>
    <source>
        <strain evidence="7 8">N20-0302</strain>
    </source>
</reference>
<evidence type="ECO:0000256" key="4">
    <source>
        <dbReference type="ARBA" id="ARBA00023263"/>
    </source>
</evidence>
<gene>
    <name evidence="7" type="ORF">WFP14_01010</name>
</gene>
<dbReference type="InterPro" id="IPR008966">
    <property type="entry name" value="Adhesion_dom_sf"/>
</dbReference>
<comment type="caution">
    <text evidence="7">The sequence shown here is derived from an EMBL/GenBank/DDBJ whole genome shotgun (WGS) entry which is preliminary data.</text>
</comment>
<dbReference type="PANTHER" id="PTHR33420">
    <property type="entry name" value="FIMBRIAL SUBUNIT ELFA-RELATED"/>
    <property type="match status" value="1"/>
</dbReference>
<evidence type="ECO:0000259" key="6">
    <source>
        <dbReference type="Pfam" id="PF00419"/>
    </source>
</evidence>
<dbReference type="PANTHER" id="PTHR33420:SF12">
    <property type="entry name" value="FIMBRIN-LIKE PROTEIN FIMI-RELATED"/>
    <property type="match status" value="1"/>
</dbReference>
<keyword evidence="5" id="KW-0812">Transmembrane</keyword>
<keyword evidence="4" id="KW-0281">Fimbrium</keyword>
<keyword evidence="8" id="KW-1185">Reference proteome</keyword>
<evidence type="ECO:0000313" key="7">
    <source>
        <dbReference type="EMBL" id="MFM1345137.1"/>
    </source>
</evidence>
<dbReference type="RefSeq" id="WP_227728319.1">
    <property type="nucleotide sequence ID" value="NZ_CABHYX010000008.1"/>
</dbReference>
<dbReference type="InterPro" id="IPR050263">
    <property type="entry name" value="Bact_Fimbrial_Adh_Pro"/>
</dbReference>
<protein>
    <submittedName>
        <fullName evidence="7">Fimbrial protein</fullName>
    </submittedName>
</protein>
<dbReference type="InterPro" id="IPR000259">
    <property type="entry name" value="Adhesion_dom_fimbrial"/>
</dbReference>
<comment type="similarity">
    <text evidence="2">Belongs to the fimbrial protein family.</text>
</comment>
<proteinExistence type="inferred from homology"/>
<evidence type="ECO:0000256" key="5">
    <source>
        <dbReference type="SAM" id="Phobius"/>
    </source>
</evidence>
<dbReference type="Pfam" id="PF00419">
    <property type="entry name" value="Fimbrial"/>
    <property type="match status" value="1"/>
</dbReference>
<dbReference type="Gene3D" id="2.60.40.1090">
    <property type="entry name" value="Fimbrial-type adhesion domain"/>
    <property type="match status" value="1"/>
</dbReference>
<dbReference type="InterPro" id="IPR036937">
    <property type="entry name" value="Adhesion_dom_fimbrial_sf"/>
</dbReference>
<dbReference type="EMBL" id="JBBEST010000001">
    <property type="protein sequence ID" value="MFM1345137.1"/>
    <property type="molecule type" value="Genomic_DNA"/>
</dbReference>